<proteinExistence type="predicted"/>
<evidence type="ECO:0000313" key="1">
    <source>
        <dbReference type="EMBL" id="QKS54541.1"/>
    </source>
</evidence>
<organism evidence="1 2">
    <name type="scientific">Azospirillum oryzae</name>
    <dbReference type="NCBI Taxonomy" id="286727"/>
    <lineage>
        <taxon>Bacteria</taxon>
        <taxon>Pseudomonadati</taxon>
        <taxon>Pseudomonadota</taxon>
        <taxon>Alphaproteobacteria</taxon>
        <taxon>Rhodospirillales</taxon>
        <taxon>Azospirillaceae</taxon>
        <taxon>Azospirillum</taxon>
    </lineage>
</organism>
<dbReference type="EMBL" id="CP054621">
    <property type="protein sequence ID" value="QKS54541.1"/>
    <property type="molecule type" value="Genomic_DNA"/>
</dbReference>
<keyword evidence="1" id="KW-0614">Plasmid</keyword>
<keyword evidence="2" id="KW-1185">Reference proteome</keyword>
<protein>
    <submittedName>
        <fullName evidence="1">Uncharacterized protein</fullName>
    </submittedName>
</protein>
<dbReference type="KEGG" id="aoz:HUE56_28220"/>
<dbReference type="OrthoDB" id="9800901at2"/>
<geneLocation type="plasmid" evidence="1 2">
    <name>unnamed6</name>
</geneLocation>
<reference evidence="1 2" key="1">
    <citation type="submission" date="2020-06" db="EMBL/GenBank/DDBJ databases">
        <title>Complete genome of Azosprillum oryzae KACC14407.</title>
        <authorList>
            <person name="Kim M."/>
            <person name="Park Y.-J."/>
            <person name="Shin J.-H."/>
        </authorList>
    </citation>
    <scope>NUCLEOTIDE SEQUENCE [LARGE SCALE GENOMIC DNA]</scope>
    <source>
        <strain evidence="1 2">KACC 14407</strain>
        <plasmid evidence="1 2">unnamed6</plasmid>
    </source>
</reference>
<evidence type="ECO:0000313" key="2">
    <source>
        <dbReference type="Proteomes" id="UP000509702"/>
    </source>
</evidence>
<sequence length="75" mass="8413">MVPVARDGTAFIPELGNSRAYTIGPKGEERKVADYRQALQELRAMPKACWRRPNDAGNWGIVTAVRWEMRPITAA</sequence>
<name>A0A6N1ARZ0_9PROT</name>
<accession>A0A6N1ARZ0</accession>
<dbReference type="AlphaFoldDB" id="A0A6N1ARZ0"/>
<dbReference type="Proteomes" id="UP000509702">
    <property type="component" value="Plasmid unnamed6"/>
</dbReference>
<gene>
    <name evidence="1" type="ORF">HUE56_28220</name>
</gene>